<dbReference type="RefSeq" id="WP_129148237.1">
    <property type="nucleotide sequence ID" value="NZ_JBHSDO010000016.1"/>
</dbReference>
<comment type="caution">
    <text evidence="2">The sequence shown here is derived from an EMBL/GenBank/DDBJ whole genome shotgun (WGS) entry which is preliminary data.</text>
</comment>
<feature type="region of interest" description="Disordered" evidence="1">
    <location>
        <begin position="58"/>
        <end position="146"/>
    </location>
</feature>
<sequence>MKKRTPAGGCRRLRIARVAASLATAAPLWLGTLSQGALPLAAGMGALAVTLAPTARAQGLGSGKEGEGLHNETGQGGGGLGASGSGPQGSGAQGDSHAPSGKDAVPRSGQDKRDDNDAVTNKDVQRLYTPPPQDRGAPASAEKPAR</sequence>
<dbReference type="AlphaFoldDB" id="A0A4Q1HMR7"/>
<organism evidence="2 3">
    <name type="scientific">Achromobacter aloeverae</name>
    <dbReference type="NCBI Taxonomy" id="1750518"/>
    <lineage>
        <taxon>Bacteria</taxon>
        <taxon>Pseudomonadati</taxon>
        <taxon>Pseudomonadota</taxon>
        <taxon>Betaproteobacteria</taxon>
        <taxon>Burkholderiales</taxon>
        <taxon>Alcaligenaceae</taxon>
        <taxon>Achromobacter</taxon>
    </lineage>
</organism>
<dbReference type="Proteomes" id="UP000290849">
    <property type="component" value="Unassembled WGS sequence"/>
</dbReference>
<protein>
    <submittedName>
        <fullName evidence="2">Uncharacterized protein</fullName>
    </submittedName>
</protein>
<name>A0A4Q1HMR7_9BURK</name>
<proteinExistence type="predicted"/>
<gene>
    <name evidence="2" type="ORF">C7R54_00460</name>
</gene>
<feature type="compositionally biased region" description="Gly residues" evidence="1">
    <location>
        <begin position="74"/>
        <end position="92"/>
    </location>
</feature>
<evidence type="ECO:0000313" key="3">
    <source>
        <dbReference type="Proteomes" id="UP000290849"/>
    </source>
</evidence>
<dbReference type="OrthoDB" id="8689901at2"/>
<accession>A0A4Q1HMR7</accession>
<reference evidence="2 3" key="1">
    <citation type="journal article" date="2017" name="Int. J. Syst. Evol. Microbiol.">
        <title>Achromobacter aloeverae sp. nov., isolated from the root of Aloe vera (L.) Burm.f.</title>
        <authorList>
            <person name="Kuncharoen N."/>
            <person name="Muramatsu Y."/>
            <person name="Shibata C."/>
            <person name="Kamakura Y."/>
            <person name="Nakagawa Y."/>
            <person name="Tanasupawat S."/>
        </authorList>
    </citation>
    <scope>NUCLEOTIDE SEQUENCE [LARGE SCALE GENOMIC DNA]</scope>
    <source>
        <strain evidence="2 3">AVA-1</strain>
    </source>
</reference>
<evidence type="ECO:0000313" key="2">
    <source>
        <dbReference type="EMBL" id="RXN92274.1"/>
    </source>
</evidence>
<keyword evidence="3" id="KW-1185">Reference proteome</keyword>
<dbReference type="EMBL" id="PYAL01000001">
    <property type="protein sequence ID" value="RXN92274.1"/>
    <property type="molecule type" value="Genomic_DNA"/>
</dbReference>
<evidence type="ECO:0000256" key="1">
    <source>
        <dbReference type="SAM" id="MobiDB-lite"/>
    </source>
</evidence>